<gene>
    <name evidence="1" type="ORF">K788_0007194</name>
</gene>
<dbReference type="KEGG" id="bcai:K788_0007194"/>
<accession>A0A0P0R6X5</accession>
<proteinExistence type="predicted"/>
<name>A0A0P0R6X5_9BURK</name>
<dbReference type="EMBL" id="CP012746">
    <property type="protein sequence ID" value="ALL63730.1"/>
    <property type="molecule type" value="Genomic_DNA"/>
</dbReference>
<organism evidence="1 2">
    <name type="scientific">Paraburkholderia caribensis MBA4</name>
    <dbReference type="NCBI Taxonomy" id="1323664"/>
    <lineage>
        <taxon>Bacteria</taxon>
        <taxon>Pseudomonadati</taxon>
        <taxon>Pseudomonadota</taxon>
        <taxon>Betaproteobacteria</taxon>
        <taxon>Burkholderiales</taxon>
        <taxon>Burkholderiaceae</taxon>
        <taxon>Paraburkholderia</taxon>
    </lineage>
</organism>
<protein>
    <submittedName>
        <fullName evidence="1">Uncharacterized protein</fullName>
    </submittedName>
</protein>
<dbReference type="Proteomes" id="UP000019146">
    <property type="component" value="Chromosome 1"/>
</dbReference>
<sequence>MPAVVTEAEEAAAEAPAVAVNEVAVRAATEGHAANEVRAALESAV</sequence>
<reference evidence="1 2" key="1">
    <citation type="journal article" date="2014" name="Genome Announc.">
        <title>Draft Genome Sequence of the Haloacid-Degrading Burkholderia caribensis Strain MBA4.</title>
        <authorList>
            <person name="Pan Y."/>
            <person name="Kong K.F."/>
            <person name="Tsang J.S."/>
        </authorList>
    </citation>
    <scope>NUCLEOTIDE SEQUENCE [LARGE SCALE GENOMIC DNA]</scope>
    <source>
        <strain evidence="1 2">MBA4</strain>
    </source>
</reference>
<dbReference type="AlphaFoldDB" id="A0A0P0R6X5"/>
<evidence type="ECO:0000313" key="2">
    <source>
        <dbReference type="Proteomes" id="UP000019146"/>
    </source>
</evidence>
<evidence type="ECO:0000313" key="1">
    <source>
        <dbReference type="EMBL" id="ALL63730.1"/>
    </source>
</evidence>